<comment type="caution">
    <text evidence="1">The sequence shown here is derived from an EMBL/GenBank/DDBJ whole genome shotgun (WGS) entry which is preliminary data.</text>
</comment>
<evidence type="ECO:0000313" key="1">
    <source>
        <dbReference type="EMBL" id="TKR92539.1"/>
    </source>
</evidence>
<reference evidence="1 2" key="2">
    <citation type="journal article" date="2019" name="G3 (Bethesda)">
        <title>Hybrid Assembly of the Genome of the Entomopathogenic Nematode Steinernema carpocapsae Identifies the X-Chromosome.</title>
        <authorList>
            <person name="Serra L."/>
            <person name="Macchietto M."/>
            <person name="Macias-Munoz A."/>
            <person name="McGill C.J."/>
            <person name="Rodriguez I.M."/>
            <person name="Rodriguez B."/>
            <person name="Murad R."/>
            <person name="Mortazavi A."/>
        </authorList>
    </citation>
    <scope>NUCLEOTIDE SEQUENCE [LARGE SCALE GENOMIC DNA]</scope>
    <source>
        <strain evidence="1 2">ALL</strain>
    </source>
</reference>
<dbReference type="GO" id="GO:0005634">
    <property type="term" value="C:nucleus"/>
    <property type="evidence" value="ECO:0007669"/>
    <property type="project" value="TreeGrafter"/>
</dbReference>
<dbReference type="AlphaFoldDB" id="A0A4U5P8G4"/>
<dbReference type="GO" id="GO:0031625">
    <property type="term" value="F:ubiquitin protein ligase binding"/>
    <property type="evidence" value="ECO:0007669"/>
    <property type="project" value="TreeGrafter"/>
</dbReference>
<dbReference type="GO" id="GO:0016567">
    <property type="term" value="P:protein ubiquitination"/>
    <property type="evidence" value="ECO:0007669"/>
    <property type="project" value="TreeGrafter"/>
</dbReference>
<dbReference type="Pfam" id="PF09737">
    <property type="entry name" value="Det1"/>
    <property type="match status" value="1"/>
</dbReference>
<dbReference type="Proteomes" id="UP000298663">
    <property type="component" value="Unassembled WGS sequence"/>
</dbReference>
<dbReference type="GO" id="GO:0031461">
    <property type="term" value="C:cullin-RING ubiquitin ligase complex"/>
    <property type="evidence" value="ECO:0007669"/>
    <property type="project" value="TreeGrafter"/>
</dbReference>
<keyword evidence="2" id="KW-1185">Reference proteome</keyword>
<dbReference type="PANTHER" id="PTHR13374">
    <property type="entry name" value="DET1 HOMOLOG DE-ETIOLATED-1 HOMOLOG"/>
    <property type="match status" value="1"/>
</dbReference>
<proteinExistence type="predicted"/>
<organism evidence="1 2">
    <name type="scientific">Steinernema carpocapsae</name>
    <name type="common">Entomopathogenic nematode</name>
    <dbReference type="NCBI Taxonomy" id="34508"/>
    <lineage>
        <taxon>Eukaryota</taxon>
        <taxon>Metazoa</taxon>
        <taxon>Ecdysozoa</taxon>
        <taxon>Nematoda</taxon>
        <taxon>Chromadorea</taxon>
        <taxon>Rhabditida</taxon>
        <taxon>Tylenchina</taxon>
        <taxon>Panagrolaimomorpha</taxon>
        <taxon>Strongyloidoidea</taxon>
        <taxon>Steinernematidae</taxon>
        <taxon>Steinernema</taxon>
    </lineage>
</organism>
<dbReference type="GO" id="GO:1990756">
    <property type="term" value="F:ubiquitin-like ligase-substrate adaptor activity"/>
    <property type="evidence" value="ECO:0007669"/>
    <property type="project" value="TreeGrafter"/>
</dbReference>
<dbReference type="InterPro" id="IPR019138">
    <property type="entry name" value="De-etiolated_protein_1_Det1"/>
</dbReference>
<accession>A0A4U5P8G4</accession>
<dbReference type="PANTHER" id="PTHR13374:SF3">
    <property type="entry name" value="DET1 HOMOLOG"/>
    <property type="match status" value="1"/>
</dbReference>
<protein>
    <submittedName>
        <fullName evidence="1">Uncharacterized protein</fullName>
    </submittedName>
</protein>
<dbReference type="OrthoDB" id="18339at2759"/>
<gene>
    <name evidence="1" type="ORF">L596_007173</name>
</gene>
<sequence>MMEVCITSFLFIFSARQRMHVDQRVRDVIQSREKKGEMYDIDWCRRRKPLNTHVPALLLNRELGMRPSGTHFMRGSREFHHCIAPKHTLNAVDKKRAMTIRRFTPDGKRMICFSISTLFVYDYLGVQNAQDATTSDAFEKVFQHKFTLPVLTREEVMSSTAMICKEYCLITPDSKHLILLKSKISDEIGQSVHEIFQNNETLLNSTATLDSATNLLSIDLEKGVVCSQVRVDFDRLINFHVVHLVERTLTVLSVQQQTIHIYKVEEATGNLTPLMNIGYNLYDDDALHLDHYDRINASKMSEKFFTGFKQRVLSFLYREMKSKGKAAAFLHQREFFDSLRMAKIQMLGSYLILIRLMPAHYITARTTDYTTQNYNYMFVIFDWRIGEVHKVYSKGSKELFDLYERNNELFKNGTVIDNHFPTSIEYCSVTRATHEKTKASFLAARGEEEMRRRMLFMLPYPAPQYPAVTPYLDPLMFSFDEKSPGIFERAKLETNNTNTPTQMRFHSTRTNKCAFVLNVEAFKQSTGPIVVLFHPTDPFIIIFEKNQTDSSVTFQIPNHSSTLQL</sequence>
<dbReference type="EMBL" id="AZBU02000002">
    <property type="protein sequence ID" value="TKR92539.1"/>
    <property type="molecule type" value="Genomic_DNA"/>
</dbReference>
<name>A0A4U5P8G4_STECR</name>
<dbReference type="GO" id="GO:0032436">
    <property type="term" value="P:positive regulation of proteasomal ubiquitin-dependent protein catabolic process"/>
    <property type="evidence" value="ECO:0007669"/>
    <property type="project" value="TreeGrafter"/>
</dbReference>
<reference evidence="1 2" key="1">
    <citation type="journal article" date="2015" name="Genome Biol.">
        <title>Comparative genomics of Steinernema reveals deeply conserved gene regulatory networks.</title>
        <authorList>
            <person name="Dillman A.R."/>
            <person name="Macchietto M."/>
            <person name="Porter C.F."/>
            <person name="Rogers A."/>
            <person name="Williams B."/>
            <person name="Antoshechkin I."/>
            <person name="Lee M.M."/>
            <person name="Goodwin Z."/>
            <person name="Lu X."/>
            <person name="Lewis E.E."/>
            <person name="Goodrich-Blair H."/>
            <person name="Stock S.P."/>
            <person name="Adams B.J."/>
            <person name="Sternberg P.W."/>
            <person name="Mortazavi A."/>
        </authorList>
    </citation>
    <scope>NUCLEOTIDE SEQUENCE [LARGE SCALE GENOMIC DNA]</scope>
    <source>
        <strain evidence="1 2">ALL</strain>
    </source>
</reference>
<evidence type="ECO:0000313" key="2">
    <source>
        <dbReference type="Proteomes" id="UP000298663"/>
    </source>
</evidence>
<dbReference type="STRING" id="34508.A0A4U5P8G4"/>